<protein>
    <submittedName>
        <fullName evidence="1">Uncharacterized protein</fullName>
    </submittedName>
</protein>
<name>A0A2P2QBQ5_RHIMU</name>
<dbReference type="AlphaFoldDB" id="A0A2P2QBQ5"/>
<organism evidence="1">
    <name type="scientific">Rhizophora mucronata</name>
    <name type="common">Asiatic mangrove</name>
    <dbReference type="NCBI Taxonomy" id="61149"/>
    <lineage>
        <taxon>Eukaryota</taxon>
        <taxon>Viridiplantae</taxon>
        <taxon>Streptophyta</taxon>
        <taxon>Embryophyta</taxon>
        <taxon>Tracheophyta</taxon>
        <taxon>Spermatophyta</taxon>
        <taxon>Magnoliopsida</taxon>
        <taxon>eudicotyledons</taxon>
        <taxon>Gunneridae</taxon>
        <taxon>Pentapetalae</taxon>
        <taxon>rosids</taxon>
        <taxon>fabids</taxon>
        <taxon>Malpighiales</taxon>
        <taxon>Rhizophoraceae</taxon>
        <taxon>Rhizophora</taxon>
    </lineage>
</organism>
<proteinExistence type="predicted"/>
<accession>A0A2P2QBQ5</accession>
<sequence length="24" mass="2805">MHSTYSSMSPFDILNIFVGLFIER</sequence>
<dbReference type="EMBL" id="GGEC01083938">
    <property type="protein sequence ID" value="MBX64422.1"/>
    <property type="molecule type" value="Transcribed_RNA"/>
</dbReference>
<evidence type="ECO:0000313" key="1">
    <source>
        <dbReference type="EMBL" id="MBX64422.1"/>
    </source>
</evidence>
<reference evidence="1" key="1">
    <citation type="submission" date="2018-02" db="EMBL/GenBank/DDBJ databases">
        <title>Rhizophora mucronata_Transcriptome.</title>
        <authorList>
            <person name="Meera S.P."/>
            <person name="Sreeshan A."/>
            <person name="Augustine A."/>
        </authorList>
    </citation>
    <scope>NUCLEOTIDE SEQUENCE</scope>
    <source>
        <tissue evidence="1">Leaf</tissue>
    </source>
</reference>